<dbReference type="GO" id="GO:0005524">
    <property type="term" value="F:ATP binding"/>
    <property type="evidence" value="ECO:0007669"/>
    <property type="project" value="UniProtKB-KW"/>
</dbReference>
<gene>
    <name evidence="7" type="ORF">SAMN05444422_102529</name>
</gene>
<keyword evidence="3" id="KW-0547">Nucleotide-binding</keyword>
<evidence type="ECO:0000256" key="5">
    <source>
        <dbReference type="ARBA" id="ARBA00022840"/>
    </source>
</evidence>
<dbReference type="OrthoDB" id="199813at2157"/>
<dbReference type="InterPro" id="IPR011611">
    <property type="entry name" value="PfkB_dom"/>
</dbReference>
<dbReference type="SUPFAM" id="SSF53613">
    <property type="entry name" value="Ribokinase-like"/>
    <property type="match status" value="1"/>
</dbReference>
<dbReference type="PANTHER" id="PTHR46566">
    <property type="entry name" value="1-PHOSPHOFRUCTOKINASE-RELATED"/>
    <property type="match status" value="1"/>
</dbReference>
<organism evidence="7 8">
    <name type="scientific">Natronobacterium haloterrestre</name>
    <name type="common">Halobiforma haloterrestris</name>
    <dbReference type="NCBI Taxonomy" id="148448"/>
    <lineage>
        <taxon>Archaea</taxon>
        <taxon>Methanobacteriati</taxon>
        <taxon>Methanobacteriota</taxon>
        <taxon>Stenosarchaea group</taxon>
        <taxon>Halobacteria</taxon>
        <taxon>Halobacteriales</taxon>
        <taxon>Natrialbaceae</taxon>
        <taxon>Natronobacterium</taxon>
    </lineage>
</organism>
<feature type="domain" description="Carbohydrate kinase PfkB" evidence="6">
    <location>
        <begin position="7"/>
        <end position="292"/>
    </location>
</feature>
<keyword evidence="8" id="KW-1185">Reference proteome</keyword>
<dbReference type="NCBIfam" id="NF041320">
    <property type="entry name" value="pfkB_Halo"/>
    <property type="match status" value="1"/>
</dbReference>
<evidence type="ECO:0000256" key="2">
    <source>
        <dbReference type="ARBA" id="ARBA00022679"/>
    </source>
</evidence>
<keyword evidence="5" id="KW-0067">ATP-binding</keyword>
<dbReference type="PROSITE" id="PS00584">
    <property type="entry name" value="PFKB_KINASES_2"/>
    <property type="match status" value="1"/>
</dbReference>
<dbReference type="Proteomes" id="UP000199161">
    <property type="component" value="Unassembled WGS sequence"/>
</dbReference>
<keyword evidence="4 7" id="KW-0418">Kinase</keyword>
<dbReference type="NCBIfam" id="TIGR03168">
    <property type="entry name" value="1-PFK"/>
    <property type="match status" value="1"/>
</dbReference>
<dbReference type="InterPro" id="IPR002173">
    <property type="entry name" value="Carboh/pur_kinase_PfkB_CS"/>
</dbReference>
<dbReference type="InterPro" id="IPR017583">
    <property type="entry name" value="Tagatose/fructose_Pkinase"/>
</dbReference>
<dbReference type="PIRSF" id="PIRSF000535">
    <property type="entry name" value="1PFK/6PFK/LacC"/>
    <property type="match status" value="1"/>
</dbReference>
<evidence type="ECO:0000313" key="8">
    <source>
        <dbReference type="Proteomes" id="UP000199161"/>
    </source>
</evidence>
<evidence type="ECO:0000256" key="4">
    <source>
        <dbReference type="ARBA" id="ARBA00022777"/>
    </source>
</evidence>
<dbReference type="GO" id="GO:0008443">
    <property type="term" value="F:phosphofructokinase activity"/>
    <property type="evidence" value="ECO:0007669"/>
    <property type="project" value="TreeGrafter"/>
</dbReference>
<dbReference type="Pfam" id="PF00294">
    <property type="entry name" value="PfkB"/>
    <property type="match status" value="1"/>
</dbReference>
<evidence type="ECO:0000256" key="3">
    <source>
        <dbReference type="ARBA" id="ARBA00022741"/>
    </source>
</evidence>
<evidence type="ECO:0000259" key="6">
    <source>
        <dbReference type="Pfam" id="PF00294"/>
    </source>
</evidence>
<proteinExistence type="inferred from homology"/>
<dbReference type="Gene3D" id="3.40.1190.20">
    <property type="match status" value="1"/>
</dbReference>
<dbReference type="PANTHER" id="PTHR46566:SF2">
    <property type="entry name" value="ATP-DEPENDENT 6-PHOSPHOFRUCTOKINASE ISOZYME 2"/>
    <property type="match status" value="1"/>
</dbReference>
<dbReference type="InterPro" id="IPR054902">
    <property type="entry name" value="pfkB_Halo"/>
</dbReference>
<comment type="similarity">
    <text evidence="1">Belongs to the carbohydrate kinase PfkB family.</text>
</comment>
<dbReference type="InterPro" id="IPR029056">
    <property type="entry name" value="Ribokinase-like"/>
</dbReference>
<dbReference type="EMBL" id="FOKW01000002">
    <property type="protein sequence ID" value="SFB87802.1"/>
    <property type="molecule type" value="Genomic_DNA"/>
</dbReference>
<accession>A0A1I1EMC0</accession>
<reference evidence="8" key="1">
    <citation type="submission" date="2016-10" db="EMBL/GenBank/DDBJ databases">
        <authorList>
            <person name="Varghese N."/>
            <person name="Submissions S."/>
        </authorList>
    </citation>
    <scope>NUCLEOTIDE SEQUENCE [LARGE SCALE GENOMIC DNA]</scope>
    <source>
        <strain evidence="8">DSM 13078</strain>
    </source>
</reference>
<dbReference type="CDD" id="cd01164">
    <property type="entry name" value="FruK_PfkB_like"/>
    <property type="match status" value="1"/>
</dbReference>
<name>A0A1I1EMC0_NATHA</name>
<keyword evidence="2" id="KW-0808">Transferase</keyword>
<protein>
    <submittedName>
        <fullName evidence="7">Fructose-1-phosphate kinase</fullName>
    </submittedName>
</protein>
<dbReference type="AlphaFoldDB" id="A0A1I1EMC0"/>
<dbReference type="GO" id="GO:0005829">
    <property type="term" value="C:cytosol"/>
    <property type="evidence" value="ECO:0007669"/>
    <property type="project" value="TreeGrafter"/>
</dbReference>
<evidence type="ECO:0000313" key="7">
    <source>
        <dbReference type="EMBL" id="SFB87802.1"/>
    </source>
</evidence>
<evidence type="ECO:0000256" key="1">
    <source>
        <dbReference type="ARBA" id="ARBA00010688"/>
    </source>
</evidence>
<sequence length="308" mass="31915">MIASVTLNPAIDYTVALSEPLTSGEVARASDHRYDAGGKGINVSKYLVELDVGTVATGIAGGFLGRYLLDELSSQGIRADFVEIDGQTRLNTTILDGSGTENGNGEYKINQNGPEVPGFAIDEVVDVLRAHEPETVVVAGSLPVGLGPETIDLLAEAGPWETVVDVDGPTLRALEEPYALCKPNAEELAAATDRRIDGPRSALTAAQELRDTGFERVVASLGGDGAVMVTPERELYAPAPDTEVVDTVGAGDALLSGVLASRAAGEPDAEALRSGIAVASRVVSVSGTRAPSLTGVRDDRESISVSAY</sequence>
<dbReference type="RefSeq" id="WP_089786421.1">
    <property type="nucleotide sequence ID" value="NZ_FOKW01000002.1"/>
</dbReference>